<evidence type="ECO:0000256" key="4">
    <source>
        <dbReference type="ARBA" id="ARBA00022989"/>
    </source>
</evidence>
<proteinExistence type="inferred from homology"/>
<evidence type="ECO:0000256" key="1">
    <source>
        <dbReference type="ARBA" id="ARBA00004651"/>
    </source>
</evidence>
<dbReference type="EMBL" id="JAVIZA010000001">
    <property type="protein sequence ID" value="MDR6166952.1"/>
    <property type="molecule type" value="Genomic_DNA"/>
</dbReference>
<evidence type="ECO:0000259" key="9">
    <source>
        <dbReference type="Pfam" id="PF06738"/>
    </source>
</evidence>
<protein>
    <submittedName>
        <fullName evidence="11">Uncharacterized membrane protein YjjP (DUF1212 family)</fullName>
    </submittedName>
</protein>
<evidence type="ECO:0000256" key="8">
    <source>
        <dbReference type="SAM" id="Phobius"/>
    </source>
</evidence>
<evidence type="ECO:0000256" key="7">
    <source>
        <dbReference type="SAM" id="MobiDB-lite"/>
    </source>
</evidence>
<evidence type="ECO:0000313" key="11">
    <source>
        <dbReference type="EMBL" id="MDR6166952.1"/>
    </source>
</evidence>
<keyword evidence="12" id="KW-1185">Reference proteome</keyword>
<feature type="transmembrane region" description="Helical" evidence="8">
    <location>
        <begin position="171"/>
        <end position="191"/>
    </location>
</feature>
<feature type="transmembrane region" description="Helical" evidence="8">
    <location>
        <begin position="306"/>
        <end position="325"/>
    </location>
</feature>
<keyword evidence="2" id="KW-1003">Cell membrane</keyword>
<comment type="subcellular location">
    <subcellularLocation>
        <location evidence="1">Cell membrane</location>
        <topology evidence="1">Multi-pass membrane protein</topology>
    </subcellularLocation>
</comment>
<evidence type="ECO:0000256" key="5">
    <source>
        <dbReference type="ARBA" id="ARBA00023136"/>
    </source>
</evidence>
<sequence length="486" mass="49755">MGRRSLFTALNALVHTSDPAGGPATEMLPVIDDAFAVRVLDLAIRLGETMLVAGSPASEVTLTIVRVAGVYGLDPVHVDVTYNSITVAHHRSGEDRPITLMRVVRGAAPDHARLQRLQALVTEIRSGLPLDAAALRFRGIRRTPFRYHQPVAVSAQALLAVGVAVMFGANWLVIVLSFLAAGSAAVTQFLLGRARVPFFFSQIAGAFVLTIVAAASPLLRATGWEAAMTMRPSVIVASGIVLMLAGLTVVGAAQDAIDGFALTAMGRILELVTQTLGVVLGILAGIETARVIGLGLEAPTEALPLGPVPLQFLGAGLIALAVAVINGAGLRIIVVSVALSVVAWLGYVAAAAIGFETAAASGVGAFVGSLVGILAAYRLHVPSVAITTAAILPMVPGAAVFRGLLGVVESGDSPATLLTGFSTLAAAATVGIALGGRRVARHLPGSAAPRVAGVGHPCSRTGALTPAEAERPRRAQAVSLPRTRPR</sequence>
<feature type="transmembrane region" description="Helical" evidence="8">
    <location>
        <begin position="417"/>
        <end position="436"/>
    </location>
</feature>
<comment type="similarity">
    <text evidence="6">Belongs to the ThrE exporter (TC 2.A.79) family.</text>
</comment>
<dbReference type="InterPro" id="IPR024528">
    <property type="entry name" value="ThrE_2"/>
</dbReference>
<dbReference type="Pfam" id="PF06738">
    <property type="entry name" value="ThrE"/>
    <property type="match status" value="1"/>
</dbReference>
<reference evidence="11 12" key="1">
    <citation type="submission" date="2023-08" db="EMBL/GenBank/DDBJ databases">
        <title>Functional and genomic diversity of the sorghum phyllosphere microbiome.</title>
        <authorList>
            <person name="Shade A."/>
        </authorList>
    </citation>
    <scope>NUCLEOTIDE SEQUENCE [LARGE SCALE GENOMIC DNA]</scope>
    <source>
        <strain evidence="11 12">SORGH_AS_0919</strain>
    </source>
</reference>
<feature type="domain" description="Threonine/Serine exporter ThrE" evidence="10">
    <location>
        <begin position="312"/>
        <end position="432"/>
    </location>
</feature>
<evidence type="ECO:0000313" key="12">
    <source>
        <dbReference type="Proteomes" id="UP001260188"/>
    </source>
</evidence>
<accession>A0ABU1HZ96</accession>
<evidence type="ECO:0000259" key="10">
    <source>
        <dbReference type="Pfam" id="PF12821"/>
    </source>
</evidence>
<evidence type="ECO:0000256" key="6">
    <source>
        <dbReference type="ARBA" id="ARBA00034125"/>
    </source>
</evidence>
<feature type="region of interest" description="Disordered" evidence="7">
    <location>
        <begin position="450"/>
        <end position="486"/>
    </location>
</feature>
<feature type="transmembrane region" description="Helical" evidence="8">
    <location>
        <begin position="234"/>
        <end position="253"/>
    </location>
</feature>
<keyword evidence="4 8" id="KW-1133">Transmembrane helix</keyword>
<organism evidence="11 12">
    <name type="scientific">Microbacterium paludicola</name>
    <dbReference type="NCBI Taxonomy" id="300019"/>
    <lineage>
        <taxon>Bacteria</taxon>
        <taxon>Bacillati</taxon>
        <taxon>Actinomycetota</taxon>
        <taxon>Actinomycetes</taxon>
        <taxon>Micrococcales</taxon>
        <taxon>Microbacteriaceae</taxon>
        <taxon>Microbacterium</taxon>
    </lineage>
</organism>
<comment type="caution">
    <text evidence="11">The sequence shown here is derived from an EMBL/GenBank/DDBJ whole genome shotgun (WGS) entry which is preliminary data.</text>
</comment>
<dbReference type="RefSeq" id="WP_309665377.1">
    <property type="nucleotide sequence ID" value="NZ_JAVIZA010000001.1"/>
</dbReference>
<feature type="transmembrane region" description="Helical" evidence="8">
    <location>
        <begin position="384"/>
        <end position="405"/>
    </location>
</feature>
<gene>
    <name evidence="11" type="ORF">QE367_001156</name>
</gene>
<feature type="transmembrane region" description="Helical" evidence="8">
    <location>
        <begin position="198"/>
        <end position="219"/>
    </location>
</feature>
<feature type="transmembrane region" description="Helical" evidence="8">
    <location>
        <begin position="359"/>
        <end position="377"/>
    </location>
</feature>
<dbReference type="Proteomes" id="UP001260188">
    <property type="component" value="Unassembled WGS sequence"/>
</dbReference>
<dbReference type="PANTHER" id="PTHR34390:SF2">
    <property type="entry name" value="SUCCINATE TRANSPORTER SUBUNIT YJJP-RELATED"/>
    <property type="match status" value="1"/>
</dbReference>
<evidence type="ECO:0000256" key="3">
    <source>
        <dbReference type="ARBA" id="ARBA00022692"/>
    </source>
</evidence>
<dbReference type="InterPro" id="IPR050539">
    <property type="entry name" value="ThrE_Dicarb/AminoAcid_Exp"/>
</dbReference>
<dbReference type="Pfam" id="PF12821">
    <property type="entry name" value="ThrE_2"/>
    <property type="match status" value="1"/>
</dbReference>
<dbReference type="InterPro" id="IPR010619">
    <property type="entry name" value="ThrE-like_N"/>
</dbReference>
<evidence type="ECO:0000256" key="2">
    <source>
        <dbReference type="ARBA" id="ARBA00022475"/>
    </source>
</evidence>
<dbReference type="PANTHER" id="PTHR34390">
    <property type="entry name" value="UPF0442 PROTEIN YJJB-RELATED"/>
    <property type="match status" value="1"/>
</dbReference>
<keyword evidence="3 8" id="KW-0812">Transmembrane</keyword>
<feature type="domain" description="Threonine/serine exporter-like N-terminal" evidence="9">
    <location>
        <begin position="41"/>
        <end position="287"/>
    </location>
</feature>
<feature type="transmembrane region" description="Helical" evidence="8">
    <location>
        <begin position="265"/>
        <end position="286"/>
    </location>
</feature>
<feature type="transmembrane region" description="Helical" evidence="8">
    <location>
        <begin position="332"/>
        <end position="353"/>
    </location>
</feature>
<name>A0ABU1HZ96_9MICO</name>
<keyword evidence="5 8" id="KW-0472">Membrane</keyword>